<dbReference type="EMBL" id="FRCS01000002">
    <property type="protein sequence ID" value="SHM88883.1"/>
    <property type="molecule type" value="Genomic_DNA"/>
</dbReference>
<dbReference type="RefSeq" id="WP_143175069.1">
    <property type="nucleotide sequence ID" value="NZ_FRCS01000002.1"/>
</dbReference>
<organism evidence="3 4">
    <name type="scientific">Cryptosporangium aurantiacum</name>
    <dbReference type="NCBI Taxonomy" id="134849"/>
    <lineage>
        <taxon>Bacteria</taxon>
        <taxon>Bacillati</taxon>
        <taxon>Actinomycetota</taxon>
        <taxon>Actinomycetes</taxon>
        <taxon>Cryptosporangiales</taxon>
        <taxon>Cryptosporangiaceae</taxon>
        <taxon>Cryptosporangium</taxon>
    </lineage>
</organism>
<keyword evidence="2" id="KW-0812">Transmembrane</keyword>
<name>A0A1M7MDM0_9ACTN</name>
<feature type="transmembrane region" description="Helical" evidence="2">
    <location>
        <begin position="20"/>
        <end position="42"/>
    </location>
</feature>
<gene>
    <name evidence="3" type="ORF">SAMN05443668_10280</name>
</gene>
<evidence type="ECO:0000256" key="1">
    <source>
        <dbReference type="SAM" id="MobiDB-lite"/>
    </source>
</evidence>
<dbReference type="AlphaFoldDB" id="A0A1M7MDM0"/>
<accession>A0A1M7MDM0</accession>
<keyword evidence="2" id="KW-1133">Transmembrane helix</keyword>
<evidence type="ECO:0000313" key="3">
    <source>
        <dbReference type="EMBL" id="SHM88883.1"/>
    </source>
</evidence>
<feature type="region of interest" description="Disordered" evidence="1">
    <location>
        <begin position="50"/>
        <end position="91"/>
    </location>
</feature>
<keyword evidence="2" id="KW-0472">Membrane</keyword>
<protein>
    <submittedName>
        <fullName evidence="3">Uncharacterized protein</fullName>
    </submittedName>
</protein>
<keyword evidence="4" id="KW-1185">Reference proteome</keyword>
<dbReference type="OrthoDB" id="3298053at2"/>
<dbReference type="Proteomes" id="UP000184440">
    <property type="component" value="Unassembled WGS sequence"/>
</dbReference>
<proteinExistence type="predicted"/>
<evidence type="ECO:0000313" key="4">
    <source>
        <dbReference type="Proteomes" id="UP000184440"/>
    </source>
</evidence>
<sequence length="226" mass="23328">MQPGDPTVRPDAQSRKNFLTLGVAVAALVLAALSLVIATLAFGRTGNRETTAAQQPLEPTAAASLPERSADTAAPVPSDDTSPLDPGRLEPSADYRLAYENQTLTVQSGGYGVEMDLDEPRVRPEKGSDGVYGTASGTGSFDFARAERVAPVQSAQASPGDCVEAIRSSASVTTMAAAAGLTVCILTSRGAAAGQGITQKVVRFHVDAVARDNDTLTVSLTAWNVP</sequence>
<reference evidence="3 4" key="1">
    <citation type="submission" date="2016-11" db="EMBL/GenBank/DDBJ databases">
        <authorList>
            <person name="Jaros S."/>
            <person name="Januszkiewicz K."/>
            <person name="Wedrychowicz H."/>
        </authorList>
    </citation>
    <scope>NUCLEOTIDE SEQUENCE [LARGE SCALE GENOMIC DNA]</scope>
    <source>
        <strain evidence="3 4">DSM 46144</strain>
    </source>
</reference>
<evidence type="ECO:0000256" key="2">
    <source>
        <dbReference type="SAM" id="Phobius"/>
    </source>
</evidence>